<name>A0A1W0A282_9STRA</name>
<protein>
    <submittedName>
        <fullName evidence="14">Kinesin</fullName>
    </submittedName>
</protein>
<dbReference type="Proteomes" id="UP000243217">
    <property type="component" value="Unassembled WGS sequence"/>
</dbReference>
<dbReference type="Pfam" id="PF00225">
    <property type="entry name" value="Kinesin"/>
    <property type="match status" value="1"/>
</dbReference>
<evidence type="ECO:0000256" key="2">
    <source>
        <dbReference type="ARBA" id="ARBA00022490"/>
    </source>
</evidence>
<dbReference type="InterPro" id="IPR036961">
    <property type="entry name" value="Kinesin_motor_dom_sf"/>
</dbReference>
<dbReference type="EMBL" id="JNBS01000641">
    <property type="protein sequence ID" value="OQS04309.1"/>
    <property type="molecule type" value="Genomic_DNA"/>
</dbReference>
<dbReference type="InterPro" id="IPR019821">
    <property type="entry name" value="Kinesin_motor_CS"/>
</dbReference>
<keyword evidence="2" id="KW-0963">Cytoplasm</keyword>
<evidence type="ECO:0000313" key="15">
    <source>
        <dbReference type="Proteomes" id="UP000243217"/>
    </source>
</evidence>
<evidence type="ECO:0000256" key="1">
    <source>
        <dbReference type="ARBA" id="ARBA00004245"/>
    </source>
</evidence>
<dbReference type="PROSITE" id="PS00411">
    <property type="entry name" value="KINESIN_MOTOR_1"/>
    <property type="match status" value="1"/>
</dbReference>
<dbReference type="GO" id="GO:0005524">
    <property type="term" value="F:ATP binding"/>
    <property type="evidence" value="ECO:0007669"/>
    <property type="project" value="UniProtKB-UniRule"/>
</dbReference>
<feature type="domain" description="Kinesin motor" evidence="13">
    <location>
        <begin position="4"/>
        <end position="354"/>
    </location>
</feature>
<evidence type="ECO:0000256" key="6">
    <source>
        <dbReference type="ARBA" id="ARBA00023054"/>
    </source>
</evidence>
<comment type="similarity">
    <text evidence="9">Belongs to the TRAFAC class myosin-kinesin ATPase superfamily. Kinesin family. KIN-12 subfamily.</text>
</comment>
<dbReference type="CDD" id="cd00106">
    <property type="entry name" value="KISc"/>
    <property type="match status" value="1"/>
</dbReference>
<feature type="non-terminal residue" evidence="14">
    <location>
        <position position="1130"/>
    </location>
</feature>
<evidence type="ECO:0000256" key="5">
    <source>
        <dbReference type="ARBA" id="ARBA00022840"/>
    </source>
</evidence>
<dbReference type="SUPFAM" id="SSF52540">
    <property type="entry name" value="P-loop containing nucleoside triphosphate hydrolases"/>
    <property type="match status" value="1"/>
</dbReference>
<keyword evidence="7 11" id="KW-0505">Motor protein</keyword>
<dbReference type="PROSITE" id="PS50067">
    <property type="entry name" value="KINESIN_MOTOR_2"/>
    <property type="match status" value="1"/>
</dbReference>
<comment type="similarity">
    <text evidence="10">Belongs to the TRAFAC class myosin-kinesin ATPase superfamily. Kinesin family. KIN-5/BimC subfamily.</text>
</comment>
<feature type="coiled-coil region" evidence="12">
    <location>
        <begin position="806"/>
        <end position="985"/>
    </location>
</feature>
<feature type="coiled-coil region" evidence="12">
    <location>
        <begin position="361"/>
        <end position="388"/>
    </location>
</feature>
<evidence type="ECO:0000259" key="13">
    <source>
        <dbReference type="PROSITE" id="PS50067"/>
    </source>
</evidence>
<comment type="caution">
    <text evidence="14">The sequence shown here is derived from an EMBL/GenBank/DDBJ whole genome shotgun (WGS) entry which is preliminary data.</text>
</comment>
<dbReference type="STRING" id="74557.A0A1W0A282"/>
<proteinExistence type="inferred from homology"/>
<keyword evidence="6 12" id="KW-0175">Coiled coil</keyword>
<feature type="coiled-coil region" evidence="12">
    <location>
        <begin position="580"/>
        <end position="618"/>
    </location>
</feature>
<sequence length="1130" mass="127803">MAENVQVFCRVRPPNARELIGGSARRCVSTDATESTSLVLASQVQAKKEPPRNFFFDRVFGERSTQEQVFEVVGRPITRACLEGYNGTIFAYGQTGSGKTFTMLGEEDQAGRANLNKGLVPRVLEYLFEQQDVHEGSTEFEAASTVEYKYICSFLEIYNERVFDLLDSTTTENGLNLRENHIKGVFVEGLKEMVVENAQQATDLMVLGTQNRHVGHTSMNRESSRSHSVFILQIHSKETTTSGLIKKRQARFNLVDLAGSERQKSTEAAGERLKEAGNINKSLSALGNVIMALSEQAVGKTRHVHYRDSKLTYLLKDSLGGNSKTFMIAAISPAEDCMSETHSTLKFAQRAKMIKNNAFINEDTTGNVQLLQEEIKRLRLQLQQQGGNNNPNEPSFPIPSNFNPFSELNDNPLPVDCDPVVDTRFRDLENTLSNIVDEHTTQKREMEVLQMRESQYQELCAQLKRKMLHLRFLLKLRADKESNVEHIERIQQELEYNPSVDSLEWRIKYDDMERMYYDLQEEYNQLRDGGHHTDEVARIQQMHFDIAKQLSFIIQDKHILQDRLGNTNGVVEAMPDNQAIVSMEAKISQAQALQNLAEEELAKNLLETQRLRERVQNQDVKVSSQQILIEDQDQQIRVLQEVLMNERAVREESVAIIKRDRDQVIDALKQRCLEWEYRVAMMTQERNNADSKARAIESQLHEVKSVAQMKVAALEQKLAAAEENTKQLASQVDLISNEKSELQRLLNESVAREALGNEQLANIQTQLENSALEIKNLTLALRQSEVNLVTAQTASDAQAFESKSRIEAFQDEVASLVAKIEGLETDHVAISEALDAKDDTLQATIGDVERVAFELREAKKTLETKQAEFDLDLADKTQQINALYLTISELEATLKTTKEEADSAIQSLQKQVQELEMAKSQLEHTVQELEAASSRHTEASEVQVNELREALEAKEDTLQATIDDLEQISHNLDTVKAELAQKELQWAEAFKKLENEHLAEVTNLTNACETVQANHNEASLAIEQYIGERDALLVEKAALEASIAVLKVQKDTEANNYEAKLAETRESLDTTEDKLQSSLGEIERLQYDLKAADKDHSLREEELKFSLAEEQEQKKSAIATFEAMVGDLEQ</sequence>
<reference evidence="14 15" key="1">
    <citation type="journal article" date="2014" name="Genome Biol. Evol.">
        <title>The secreted proteins of Achlya hypogyna and Thraustotheca clavata identify the ancestral oomycete secretome and reveal gene acquisitions by horizontal gene transfer.</title>
        <authorList>
            <person name="Misner I."/>
            <person name="Blouin N."/>
            <person name="Leonard G."/>
            <person name="Richards T.A."/>
            <person name="Lane C.E."/>
        </authorList>
    </citation>
    <scope>NUCLEOTIDE SEQUENCE [LARGE SCALE GENOMIC DNA]</scope>
    <source>
        <strain evidence="14 15">ATCC 34112</strain>
    </source>
</reference>
<dbReference type="PANTHER" id="PTHR37739:SF8">
    <property type="entry name" value="KINESIN-LIKE PROTEIN KIN-12D"/>
    <property type="match status" value="1"/>
</dbReference>
<keyword evidence="4 11" id="KW-0547">Nucleotide-binding</keyword>
<dbReference type="FunFam" id="3.40.850.10:FF:000019">
    <property type="entry name" value="Kinesin-like protein KIN-5D"/>
    <property type="match status" value="1"/>
</dbReference>
<dbReference type="AlphaFoldDB" id="A0A1W0A282"/>
<feature type="coiled-coil region" evidence="12">
    <location>
        <begin position="704"/>
        <end position="780"/>
    </location>
</feature>
<dbReference type="GO" id="GO:0008017">
    <property type="term" value="F:microtubule binding"/>
    <property type="evidence" value="ECO:0007669"/>
    <property type="project" value="InterPro"/>
</dbReference>
<dbReference type="GO" id="GO:0007010">
    <property type="term" value="P:cytoskeleton organization"/>
    <property type="evidence" value="ECO:0007669"/>
    <property type="project" value="UniProtKB-ARBA"/>
</dbReference>
<evidence type="ECO:0000256" key="7">
    <source>
        <dbReference type="ARBA" id="ARBA00023175"/>
    </source>
</evidence>
<feature type="binding site" evidence="11">
    <location>
        <begin position="93"/>
        <end position="100"/>
    </location>
    <ligand>
        <name>ATP</name>
        <dbReference type="ChEBI" id="CHEBI:30616"/>
    </ligand>
</feature>
<dbReference type="SMART" id="SM00129">
    <property type="entry name" value="KISc"/>
    <property type="match status" value="1"/>
</dbReference>
<evidence type="ECO:0000313" key="14">
    <source>
        <dbReference type="EMBL" id="OQS04309.1"/>
    </source>
</evidence>
<evidence type="ECO:0000256" key="4">
    <source>
        <dbReference type="ARBA" id="ARBA00022741"/>
    </source>
</evidence>
<keyword evidence="3" id="KW-0493">Microtubule</keyword>
<evidence type="ECO:0000256" key="12">
    <source>
        <dbReference type="SAM" id="Coils"/>
    </source>
</evidence>
<accession>A0A1W0A282</accession>
<evidence type="ECO:0000256" key="3">
    <source>
        <dbReference type="ARBA" id="ARBA00022701"/>
    </source>
</evidence>
<keyword evidence="5 11" id="KW-0067">ATP-binding</keyword>
<dbReference type="InterPro" id="IPR027417">
    <property type="entry name" value="P-loop_NTPase"/>
</dbReference>
<gene>
    <name evidence="14" type="ORF">THRCLA_03445</name>
</gene>
<dbReference type="OrthoDB" id="75232at2759"/>
<organism evidence="14 15">
    <name type="scientific">Thraustotheca clavata</name>
    <dbReference type="NCBI Taxonomy" id="74557"/>
    <lineage>
        <taxon>Eukaryota</taxon>
        <taxon>Sar</taxon>
        <taxon>Stramenopiles</taxon>
        <taxon>Oomycota</taxon>
        <taxon>Saprolegniomycetes</taxon>
        <taxon>Saprolegniales</taxon>
        <taxon>Achlyaceae</taxon>
        <taxon>Thraustotheca</taxon>
    </lineage>
</organism>
<dbReference type="InterPro" id="IPR001752">
    <property type="entry name" value="Kinesin_motor_dom"/>
</dbReference>
<dbReference type="InterPro" id="IPR044986">
    <property type="entry name" value="KIF15/KIN-12"/>
</dbReference>
<dbReference type="PANTHER" id="PTHR37739">
    <property type="entry name" value="KINESIN-LIKE PROTEIN KIN-12D"/>
    <property type="match status" value="1"/>
</dbReference>
<evidence type="ECO:0000256" key="10">
    <source>
        <dbReference type="ARBA" id="ARBA00034704"/>
    </source>
</evidence>
<dbReference type="PRINTS" id="PR00380">
    <property type="entry name" value="KINESINHEAVY"/>
</dbReference>
<comment type="subcellular location">
    <subcellularLocation>
        <location evidence="1">Cytoplasm</location>
        <location evidence="1">Cytoskeleton</location>
    </subcellularLocation>
</comment>
<dbReference type="Gene3D" id="3.40.850.10">
    <property type="entry name" value="Kinesin motor domain"/>
    <property type="match status" value="1"/>
</dbReference>
<evidence type="ECO:0000256" key="11">
    <source>
        <dbReference type="PROSITE-ProRule" id="PRU00283"/>
    </source>
</evidence>
<dbReference type="GO" id="GO:0005874">
    <property type="term" value="C:microtubule"/>
    <property type="evidence" value="ECO:0007669"/>
    <property type="project" value="UniProtKB-KW"/>
</dbReference>
<dbReference type="GO" id="GO:0003777">
    <property type="term" value="F:microtubule motor activity"/>
    <property type="evidence" value="ECO:0007669"/>
    <property type="project" value="InterPro"/>
</dbReference>
<dbReference type="GO" id="GO:0007018">
    <property type="term" value="P:microtubule-based movement"/>
    <property type="evidence" value="ECO:0007669"/>
    <property type="project" value="InterPro"/>
</dbReference>
<evidence type="ECO:0000256" key="8">
    <source>
        <dbReference type="ARBA" id="ARBA00023212"/>
    </source>
</evidence>
<keyword evidence="15" id="KW-1185">Reference proteome</keyword>
<evidence type="ECO:0000256" key="9">
    <source>
        <dbReference type="ARBA" id="ARBA00034488"/>
    </source>
</evidence>
<keyword evidence="8" id="KW-0206">Cytoskeleton</keyword>